<dbReference type="AlphaFoldDB" id="A0A1B2DJ90"/>
<proteinExistence type="predicted"/>
<name>A0A1B2DJ90_9BACL</name>
<feature type="region of interest" description="Disordered" evidence="1">
    <location>
        <begin position="40"/>
        <end position="67"/>
    </location>
</feature>
<sequence>MDTVEIIAVSALILSLLLLLKVIGLQRQLNEIKSELQCANSREGMPSLSQPNRTTPLPSPDRPPANQAANIDERLLMLIATEKRIQAIKEYREISGVGLKEAKNYVDDLERRQR</sequence>
<reference evidence="4" key="1">
    <citation type="submission" date="2016-08" db="EMBL/GenBank/DDBJ databases">
        <title>Complete Genome Seqeunce of Paenibacillus sp. BIHB 4019 from tea rhizoplane.</title>
        <authorList>
            <person name="Thakur R."/>
            <person name="Swarnkar M.K."/>
            <person name="Gulati A."/>
        </authorList>
    </citation>
    <scope>NUCLEOTIDE SEQUENCE [LARGE SCALE GENOMIC DNA]</scope>
    <source>
        <strain evidence="4">BIHB4019</strain>
    </source>
</reference>
<dbReference type="InterPro" id="IPR014719">
    <property type="entry name" value="Ribosomal_bL12_C/ClpS-like"/>
</dbReference>
<dbReference type="GO" id="GO:0006412">
    <property type="term" value="P:translation"/>
    <property type="evidence" value="ECO:0007669"/>
    <property type="project" value="InterPro"/>
</dbReference>
<keyword evidence="2" id="KW-0472">Membrane</keyword>
<protein>
    <recommendedName>
        <fullName evidence="3">Large ribosomal subunit protein bL12 C-terminal domain-containing protein</fullName>
    </recommendedName>
</protein>
<evidence type="ECO:0000313" key="4">
    <source>
        <dbReference type="EMBL" id="ANY67766.1"/>
    </source>
</evidence>
<keyword evidence="2" id="KW-0812">Transmembrane</keyword>
<evidence type="ECO:0000256" key="1">
    <source>
        <dbReference type="SAM" id="MobiDB-lite"/>
    </source>
</evidence>
<dbReference type="InterPro" id="IPR013823">
    <property type="entry name" value="Ribosomal_bL12_C"/>
</dbReference>
<evidence type="ECO:0000259" key="3">
    <source>
        <dbReference type="Pfam" id="PF00542"/>
    </source>
</evidence>
<gene>
    <name evidence="4" type="ORF">BBD42_15800</name>
</gene>
<organism evidence="4">
    <name type="scientific">Paenibacillus sp. BIHB 4019</name>
    <dbReference type="NCBI Taxonomy" id="1870819"/>
    <lineage>
        <taxon>Bacteria</taxon>
        <taxon>Bacillati</taxon>
        <taxon>Bacillota</taxon>
        <taxon>Bacilli</taxon>
        <taxon>Bacillales</taxon>
        <taxon>Paenibacillaceae</taxon>
        <taxon>Paenibacillus</taxon>
    </lineage>
</organism>
<evidence type="ECO:0000256" key="2">
    <source>
        <dbReference type="SAM" id="Phobius"/>
    </source>
</evidence>
<dbReference type="GO" id="GO:0003735">
    <property type="term" value="F:structural constituent of ribosome"/>
    <property type="evidence" value="ECO:0007669"/>
    <property type="project" value="InterPro"/>
</dbReference>
<dbReference type="EMBL" id="CP016808">
    <property type="protein sequence ID" value="ANY67766.1"/>
    <property type="molecule type" value="Genomic_DNA"/>
</dbReference>
<dbReference type="Pfam" id="PF00542">
    <property type="entry name" value="Ribosomal_L12"/>
    <property type="match status" value="1"/>
</dbReference>
<feature type="compositionally biased region" description="Polar residues" evidence="1">
    <location>
        <begin position="47"/>
        <end position="56"/>
    </location>
</feature>
<keyword evidence="2" id="KW-1133">Transmembrane helix</keyword>
<feature type="transmembrane region" description="Helical" evidence="2">
    <location>
        <begin position="6"/>
        <end position="24"/>
    </location>
</feature>
<dbReference type="Gene3D" id="3.30.1390.10">
    <property type="match status" value="1"/>
</dbReference>
<dbReference type="RefSeq" id="WP_172455512.1">
    <property type="nucleotide sequence ID" value="NZ_CP016808.1"/>
</dbReference>
<dbReference type="SUPFAM" id="SSF54736">
    <property type="entry name" value="ClpS-like"/>
    <property type="match status" value="1"/>
</dbReference>
<feature type="domain" description="Large ribosomal subunit protein bL12 C-terminal" evidence="3">
    <location>
        <begin position="80"/>
        <end position="109"/>
    </location>
</feature>
<accession>A0A1B2DJ90</accession>